<dbReference type="InterPro" id="IPR051837">
    <property type="entry name" value="SortingNexin/PXDomain-PKLike"/>
</dbReference>
<dbReference type="AlphaFoldDB" id="A0A8H4IVZ5"/>
<dbReference type="Pfam" id="PF02194">
    <property type="entry name" value="PXA"/>
    <property type="match status" value="1"/>
</dbReference>
<evidence type="ECO:0000313" key="5">
    <source>
        <dbReference type="EMBL" id="KAF4308490.1"/>
    </source>
</evidence>
<feature type="domain" description="PXA" evidence="4">
    <location>
        <begin position="98"/>
        <end position="287"/>
    </location>
</feature>
<keyword evidence="2" id="KW-0963">Cytoplasm</keyword>
<dbReference type="OrthoDB" id="5582218at2759"/>
<dbReference type="Proteomes" id="UP000572817">
    <property type="component" value="Unassembled WGS sequence"/>
</dbReference>
<feature type="region of interest" description="Disordered" evidence="3">
    <location>
        <begin position="528"/>
        <end position="557"/>
    </location>
</feature>
<dbReference type="EMBL" id="WWBZ02000022">
    <property type="protein sequence ID" value="KAF4308490.1"/>
    <property type="molecule type" value="Genomic_DNA"/>
</dbReference>
<evidence type="ECO:0000256" key="2">
    <source>
        <dbReference type="ARBA" id="ARBA00022490"/>
    </source>
</evidence>
<reference evidence="5" key="1">
    <citation type="submission" date="2020-04" db="EMBL/GenBank/DDBJ databases">
        <title>Genome Assembly and Annotation of Botryosphaeria dothidea sdau 11-99, a Latent Pathogen of Apple Fruit Ring Rot in China.</title>
        <authorList>
            <person name="Yu C."/>
            <person name="Diao Y."/>
            <person name="Lu Q."/>
            <person name="Zhao J."/>
            <person name="Cui S."/>
            <person name="Peng C."/>
            <person name="He B."/>
            <person name="Liu H."/>
        </authorList>
    </citation>
    <scope>NUCLEOTIDE SEQUENCE [LARGE SCALE GENOMIC DNA]</scope>
    <source>
        <strain evidence="5">Sdau11-99</strain>
    </source>
</reference>
<evidence type="ECO:0000256" key="3">
    <source>
        <dbReference type="SAM" id="MobiDB-lite"/>
    </source>
</evidence>
<evidence type="ECO:0000259" key="4">
    <source>
        <dbReference type="PROSITE" id="PS51207"/>
    </source>
</evidence>
<dbReference type="GO" id="GO:0005770">
    <property type="term" value="C:late endosome"/>
    <property type="evidence" value="ECO:0007669"/>
    <property type="project" value="TreeGrafter"/>
</dbReference>
<comment type="caution">
    <text evidence="5">The sequence shown here is derived from an EMBL/GenBank/DDBJ whole genome shotgun (WGS) entry which is preliminary data.</text>
</comment>
<proteinExistence type="predicted"/>
<comment type="subcellular location">
    <subcellularLocation>
        <location evidence="1">Cytoplasm</location>
    </subcellularLocation>
</comment>
<feature type="region of interest" description="Disordered" evidence="3">
    <location>
        <begin position="1"/>
        <end position="36"/>
    </location>
</feature>
<protein>
    <recommendedName>
        <fullName evidence="4">PXA domain-containing protein</fullName>
    </recommendedName>
</protein>
<evidence type="ECO:0000256" key="1">
    <source>
        <dbReference type="ARBA" id="ARBA00004496"/>
    </source>
</evidence>
<feature type="compositionally biased region" description="Acidic residues" evidence="3">
    <location>
        <begin position="536"/>
        <end position="557"/>
    </location>
</feature>
<name>A0A8H4IVZ5_9PEZI</name>
<gene>
    <name evidence="5" type="ORF">GTA08_BOTSDO03431</name>
</gene>
<organism evidence="5 6">
    <name type="scientific">Botryosphaeria dothidea</name>
    <dbReference type="NCBI Taxonomy" id="55169"/>
    <lineage>
        <taxon>Eukaryota</taxon>
        <taxon>Fungi</taxon>
        <taxon>Dikarya</taxon>
        <taxon>Ascomycota</taxon>
        <taxon>Pezizomycotina</taxon>
        <taxon>Dothideomycetes</taxon>
        <taxon>Dothideomycetes incertae sedis</taxon>
        <taxon>Botryosphaeriales</taxon>
        <taxon>Botryosphaeriaceae</taxon>
        <taxon>Botryosphaeria</taxon>
    </lineage>
</organism>
<sequence>MPQLPTRTTSSPQVPLSKPSHLVTGPDLQSASLPARNPARLDAVARTSTDAASDKATAAFVRRTLCAHQLSNNILATGEKGRPAQKPLDELLPPLTSSNEVDLQLYGIIAVIIKEFVHGWYSKITPDHVFIDEVIQIIAHCTRALEQRLRKVDLEALILDELPQLASQHIEAYRTACRTSEKTALAPGYRQIYHTLCPHPALTPVPSEADPATILEQGENEASWRQLLVQGVLAVLLPTEDLENACLRALVAEIFSEMMIGGGVSNKVCEPWMLWEAVEKIAEVLRPRVMEHDAAPRGSETAAKATSRLEQFGLLGAGDGEAVAQPRKPRSDGWAGWWAIGDLSSLFWTLCQYAFLAFTALRAMFAALAASPSLAERSTVVSSPMEGSRQSLEAAAPGDEPWPILSMSAWTCAAQLLELNARMPWLAGVVSLLHWGAVSGPARVGCTNGPLDRLLSHEIRSRLLNPALLPPLLRTLRTTLFPNNAPAPPRVPPSPDEVLAIKRRAARAVLLATPAFVRARLFGGGGGIGEEHLHEDEGEDDEDEGQGEEGEQGEDVDVVQQEVERLLDVLGDPYLNKHLVFGIIELVVVRLLPEMGEMGVEDLVDERLG</sequence>
<keyword evidence="6" id="KW-1185">Reference proteome</keyword>
<evidence type="ECO:0000313" key="6">
    <source>
        <dbReference type="Proteomes" id="UP000572817"/>
    </source>
</evidence>
<dbReference type="PANTHER" id="PTHR22999">
    <property type="entry name" value="PX SERINE/THREONINE KINASE PXK"/>
    <property type="match status" value="1"/>
</dbReference>
<dbReference type="PANTHER" id="PTHR22999:SF23">
    <property type="entry name" value="SORTING NEXIN-16"/>
    <property type="match status" value="1"/>
</dbReference>
<dbReference type="PROSITE" id="PS51207">
    <property type="entry name" value="PXA"/>
    <property type="match status" value="1"/>
</dbReference>
<feature type="compositionally biased region" description="Polar residues" evidence="3">
    <location>
        <begin position="1"/>
        <end position="14"/>
    </location>
</feature>
<dbReference type="GO" id="GO:0045022">
    <property type="term" value="P:early endosome to late endosome transport"/>
    <property type="evidence" value="ECO:0007669"/>
    <property type="project" value="TreeGrafter"/>
</dbReference>
<dbReference type="GO" id="GO:0035091">
    <property type="term" value="F:phosphatidylinositol binding"/>
    <property type="evidence" value="ECO:0007669"/>
    <property type="project" value="TreeGrafter"/>
</dbReference>
<dbReference type="InterPro" id="IPR003114">
    <property type="entry name" value="Phox_assoc"/>
</dbReference>
<accession>A0A8H4IVZ5</accession>
<dbReference type="GO" id="GO:0005769">
    <property type="term" value="C:early endosome"/>
    <property type="evidence" value="ECO:0007669"/>
    <property type="project" value="TreeGrafter"/>
</dbReference>
<dbReference type="SMART" id="SM00313">
    <property type="entry name" value="PXA"/>
    <property type="match status" value="1"/>
</dbReference>